<proteinExistence type="predicted"/>
<dbReference type="EMBL" id="LLXE01000509">
    <property type="protein sequence ID" value="KUM56314.1"/>
    <property type="molecule type" value="Genomic_DNA"/>
</dbReference>
<gene>
    <name evidence="1" type="ORF">ACN42_g10905</name>
</gene>
<protein>
    <submittedName>
        <fullName evidence="1">Uncharacterized protein</fullName>
    </submittedName>
</protein>
<evidence type="ECO:0000313" key="1">
    <source>
        <dbReference type="EMBL" id="KUM56314.1"/>
    </source>
</evidence>
<sequence length="81" mass="9397">MALIKNCNRNRLYSDLIRYPKSCTSKVCLSRLYIKLSYSPPSTAVYIGNCKRRTKLKMSSEKSTPFEDATKLFFYEIMGEP</sequence>
<dbReference type="AlphaFoldDB" id="A0A101M957"/>
<keyword evidence="2" id="KW-1185">Reference proteome</keyword>
<dbReference type="Proteomes" id="UP000055045">
    <property type="component" value="Unassembled WGS sequence"/>
</dbReference>
<comment type="caution">
    <text evidence="1">The sequence shown here is derived from an EMBL/GenBank/DDBJ whole genome shotgun (WGS) entry which is preliminary data.</text>
</comment>
<evidence type="ECO:0000313" key="2">
    <source>
        <dbReference type="Proteomes" id="UP000055045"/>
    </source>
</evidence>
<organism evidence="1 2">
    <name type="scientific">Penicillium freii</name>
    <dbReference type="NCBI Taxonomy" id="48697"/>
    <lineage>
        <taxon>Eukaryota</taxon>
        <taxon>Fungi</taxon>
        <taxon>Dikarya</taxon>
        <taxon>Ascomycota</taxon>
        <taxon>Pezizomycotina</taxon>
        <taxon>Eurotiomycetes</taxon>
        <taxon>Eurotiomycetidae</taxon>
        <taxon>Eurotiales</taxon>
        <taxon>Aspergillaceae</taxon>
        <taxon>Penicillium</taxon>
    </lineage>
</organism>
<accession>A0A101M957</accession>
<reference evidence="1 2" key="1">
    <citation type="submission" date="2015-10" db="EMBL/GenBank/DDBJ databases">
        <title>Genome sequencing of Penicillium freii.</title>
        <authorList>
            <person name="Nguyen H.D."/>
            <person name="Visagie C.M."/>
            <person name="Seifert K.A."/>
        </authorList>
    </citation>
    <scope>NUCLEOTIDE SEQUENCE [LARGE SCALE GENOMIC DNA]</scope>
    <source>
        <strain evidence="1 2">DAOM 242723</strain>
    </source>
</reference>
<name>A0A101M957_PENFR</name>